<dbReference type="AlphaFoldDB" id="A0A7V5U2B1"/>
<dbReference type="InterPro" id="IPR004090">
    <property type="entry name" value="Chemotax_Me-accpt_rcpt"/>
</dbReference>
<dbReference type="EMBL" id="DROK01000114">
    <property type="protein sequence ID" value="HHI96962.1"/>
    <property type="molecule type" value="Genomic_DNA"/>
</dbReference>
<evidence type="ECO:0000256" key="7">
    <source>
        <dbReference type="ARBA" id="ARBA00029447"/>
    </source>
</evidence>
<dbReference type="GO" id="GO:0004888">
    <property type="term" value="F:transmembrane signaling receptor activity"/>
    <property type="evidence" value="ECO:0007669"/>
    <property type="project" value="InterPro"/>
</dbReference>
<dbReference type="SUPFAM" id="SSF58104">
    <property type="entry name" value="Methyl-accepting chemotaxis protein (MCP) signaling domain"/>
    <property type="match status" value="1"/>
</dbReference>
<evidence type="ECO:0000313" key="14">
    <source>
        <dbReference type="EMBL" id="HHI96962.1"/>
    </source>
</evidence>
<dbReference type="Pfam" id="PF00015">
    <property type="entry name" value="MCPsignal"/>
    <property type="match status" value="1"/>
</dbReference>
<feature type="domain" description="Methyl-accepting transducer" evidence="11">
    <location>
        <begin position="249"/>
        <end position="471"/>
    </location>
</feature>
<dbReference type="PANTHER" id="PTHR32089:SF112">
    <property type="entry name" value="LYSOZYME-LIKE PROTEIN-RELATED"/>
    <property type="match status" value="1"/>
</dbReference>
<evidence type="ECO:0000256" key="5">
    <source>
        <dbReference type="ARBA" id="ARBA00023136"/>
    </source>
</evidence>
<dbReference type="PROSITE" id="PS50885">
    <property type="entry name" value="HAMP"/>
    <property type="match status" value="1"/>
</dbReference>
<comment type="subcellular location">
    <subcellularLocation>
        <location evidence="1">Cell inner membrane</location>
        <topology evidence="1">Multi-pass membrane protein</topology>
    </subcellularLocation>
</comment>
<keyword evidence="4 10" id="KW-1133">Transmembrane helix</keyword>
<dbReference type="GO" id="GO:0005886">
    <property type="term" value="C:plasma membrane"/>
    <property type="evidence" value="ECO:0007669"/>
    <property type="project" value="UniProtKB-SubCell"/>
</dbReference>
<evidence type="ECO:0000256" key="3">
    <source>
        <dbReference type="ARBA" id="ARBA00022692"/>
    </source>
</evidence>
<feature type="domain" description="T-SNARE coiled-coil homology" evidence="12">
    <location>
        <begin position="401"/>
        <end position="463"/>
    </location>
</feature>
<evidence type="ECO:0000256" key="6">
    <source>
        <dbReference type="ARBA" id="ARBA00023224"/>
    </source>
</evidence>
<comment type="caution">
    <text evidence="14">The sequence shown here is derived from an EMBL/GenBank/DDBJ whole genome shotgun (WGS) entry which is preliminary data.</text>
</comment>
<dbReference type="CDD" id="cd06225">
    <property type="entry name" value="HAMP"/>
    <property type="match status" value="1"/>
</dbReference>
<evidence type="ECO:0000259" key="12">
    <source>
        <dbReference type="PROSITE" id="PS50192"/>
    </source>
</evidence>
<comment type="similarity">
    <text evidence="7">Belongs to the methyl-accepting chemotaxis (MCP) protein family.</text>
</comment>
<dbReference type="SMART" id="SM00283">
    <property type="entry name" value="MA"/>
    <property type="match status" value="1"/>
</dbReference>
<proteinExistence type="inferred from homology"/>
<dbReference type="PROSITE" id="PS50111">
    <property type="entry name" value="CHEMOTAXIS_TRANSDUC_2"/>
    <property type="match status" value="1"/>
</dbReference>
<feature type="coiled-coil region" evidence="9">
    <location>
        <begin position="453"/>
        <end position="497"/>
    </location>
</feature>
<evidence type="ECO:0000256" key="10">
    <source>
        <dbReference type="SAM" id="Phobius"/>
    </source>
</evidence>
<dbReference type="GO" id="GO:0006935">
    <property type="term" value="P:chemotaxis"/>
    <property type="evidence" value="ECO:0007669"/>
    <property type="project" value="InterPro"/>
</dbReference>
<keyword evidence="9" id="KW-0175">Coiled coil</keyword>
<organism evidence="14">
    <name type="scientific">Thermodesulfatator atlanticus</name>
    <dbReference type="NCBI Taxonomy" id="501497"/>
    <lineage>
        <taxon>Bacteria</taxon>
        <taxon>Pseudomonadati</taxon>
        <taxon>Thermodesulfobacteriota</taxon>
        <taxon>Thermodesulfobacteria</taxon>
        <taxon>Thermodesulfobacteriales</taxon>
        <taxon>Thermodesulfatatoraceae</taxon>
        <taxon>Thermodesulfatator</taxon>
    </lineage>
</organism>
<dbReference type="Pfam" id="PF00672">
    <property type="entry name" value="HAMP"/>
    <property type="match status" value="1"/>
</dbReference>
<dbReference type="Proteomes" id="UP000886101">
    <property type="component" value="Unassembled WGS sequence"/>
</dbReference>
<dbReference type="SMART" id="SM00304">
    <property type="entry name" value="HAMP"/>
    <property type="match status" value="1"/>
</dbReference>
<feature type="transmembrane region" description="Helical" evidence="10">
    <location>
        <begin position="12"/>
        <end position="32"/>
    </location>
</feature>
<dbReference type="GO" id="GO:0007165">
    <property type="term" value="P:signal transduction"/>
    <property type="evidence" value="ECO:0007669"/>
    <property type="project" value="UniProtKB-KW"/>
</dbReference>
<dbReference type="PROSITE" id="PS50192">
    <property type="entry name" value="T_SNARE"/>
    <property type="match status" value="1"/>
</dbReference>
<keyword evidence="6 8" id="KW-0807">Transducer</keyword>
<keyword evidence="5 10" id="KW-0472">Membrane</keyword>
<dbReference type="Pfam" id="PF13675">
    <property type="entry name" value="PilJ"/>
    <property type="match status" value="1"/>
</dbReference>
<feature type="domain" description="HAMP" evidence="13">
    <location>
        <begin position="185"/>
        <end position="237"/>
    </location>
</feature>
<name>A0A7V5U2B1_9BACT</name>
<evidence type="ECO:0000256" key="9">
    <source>
        <dbReference type="SAM" id="Coils"/>
    </source>
</evidence>
<reference evidence="14" key="1">
    <citation type="journal article" date="2020" name="mSystems">
        <title>Genome- and Community-Level Interaction Insights into Carbon Utilization and Element Cycling Functions of Hydrothermarchaeota in Hydrothermal Sediment.</title>
        <authorList>
            <person name="Zhou Z."/>
            <person name="Liu Y."/>
            <person name="Xu W."/>
            <person name="Pan J."/>
            <person name="Luo Z.H."/>
            <person name="Li M."/>
        </authorList>
    </citation>
    <scope>NUCLEOTIDE SEQUENCE [LARGE SCALE GENOMIC DNA]</scope>
    <source>
        <strain evidence="14">HyVt-533</strain>
    </source>
</reference>
<feature type="transmembrane region" description="Helical" evidence="10">
    <location>
        <begin position="163"/>
        <end position="183"/>
    </location>
</feature>
<protein>
    <submittedName>
        <fullName evidence="14">Methyl-accepting chemotaxis protein</fullName>
    </submittedName>
</protein>
<dbReference type="PANTHER" id="PTHR32089">
    <property type="entry name" value="METHYL-ACCEPTING CHEMOTAXIS PROTEIN MCPB"/>
    <property type="match status" value="1"/>
</dbReference>
<keyword evidence="2" id="KW-0997">Cell inner membrane</keyword>
<dbReference type="InterPro" id="IPR004089">
    <property type="entry name" value="MCPsignal_dom"/>
</dbReference>
<evidence type="ECO:0000259" key="11">
    <source>
        <dbReference type="PROSITE" id="PS50111"/>
    </source>
</evidence>
<dbReference type="InterPro" id="IPR003660">
    <property type="entry name" value="HAMP_dom"/>
</dbReference>
<keyword evidence="3 10" id="KW-0812">Transmembrane</keyword>
<gene>
    <name evidence="14" type="ORF">ENJ96_03845</name>
</gene>
<dbReference type="PRINTS" id="PR00260">
    <property type="entry name" value="CHEMTRNSDUCR"/>
</dbReference>
<evidence type="ECO:0000256" key="2">
    <source>
        <dbReference type="ARBA" id="ARBA00022519"/>
    </source>
</evidence>
<evidence type="ECO:0000259" key="13">
    <source>
        <dbReference type="PROSITE" id="PS50885"/>
    </source>
</evidence>
<keyword evidence="2" id="KW-1003">Cell membrane</keyword>
<dbReference type="InterPro" id="IPR029095">
    <property type="entry name" value="NarX-like_N"/>
</dbReference>
<sequence>MSFGTIKGKLFGIVVVMFLISLVNCGVIFFFLHKNTKDAQLVNLAGRQRMLTQQITKQVLEKDFAGVQKNIALFEESLKILKEGDPALGLKPVKDPAILAEWEKLANLWREFKGHLEKVVAGTGTEEDLRYLLDHNLELLAQANALTKKFEEAAVKGLHQLKAIQVGIFVFTLLVLAVIWWMAQHKIIRPVETAVSLVARVAEGDFTVKFPAAGDDEIGRLLKAFEGMVARLRETIGNVVKTSHRVYESSQEIYRAGDEVAATAGRLSQEGREVKEAEEVISDNIKAVSSASEQMVEAITEISRNTSEAAKIANDAVIKAQETNEIVNKLSVSSEEVGEVINLIQNIAEQTNLLALNATIEAARAGEAGKGFAVVANEVKELSRQTTEATEKIARKIQAIQTDARASVSAIEEITEIISRINDISNLIASAVEEQTAMMGEISQAANTATESSEEIKEKIDKMVRAIEDTAAKGEHSRELSEEMTRLAKRLKELASRFKCE</sequence>
<dbReference type="Gene3D" id="1.10.287.950">
    <property type="entry name" value="Methyl-accepting chemotaxis protein"/>
    <property type="match status" value="1"/>
</dbReference>
<accession>A0A7V5U2B1</accession>
<evidence type="ECO:0000256" key="8">
    <source>
        <dbReference type="PROSITE-ProRule" id="PRU00284"/>
    </source>
</evidence>
<dbReference type="InterPro" id="IPR000727">
    <property type="entry name" value="T_SNARE_dom"/>
</dbReference>
<evidence type="ECO:0000256" key="4">
    <source>
        <dbReference type="ARBA" id="ARBA00022989"/>
    </source>
</evidence>
<evidence type="ECO:0000256" key="1">
    <source>
        <dbReference type="ARBA" id="ARBA00004429"/>
    </source>
</evidence>